<evidence type="ECO:0000313" key="3">
    <source>
        <dbReference type="Proteomes" id="UP001154282"/>
    </source>
</evidence>
<gene>
    <name evidence="2" type="ORF">LITE_LOCUS26364</name>
</gene>
<dbReference type="EMBL" id="CAMGYJ010000006">
    <property type="protein sequence ID" value="CAI0440020.1"/>
    <property type="molecule type" value="Genomic_DNA"/>
</dbReference>
<keyword evidence="3" id="KW-1185">Reference proteome</keyword>
<feature type="compositionally biased region" description="Basic and acidic residues" evidence="1">
    <location>
        <begin position="126"/>
        <end position="140"/>
    </location>
</feature>
<feature type="compositionally biased region" description="Basic residues" evidence="1">
    <location>
        <begin position="102"/>
        <end position="114"/>
    </location>
</feature>
<evidence type="ECO:0000313" key="2">
    <source>
        <dbReference type="EMBL" id="CAI0440020.1"/>
    </source>
</evidence>
<feature type="compositionally biased region" description="Basic and acidic residues" evidence="1">
    <location>
        <begin position="283"/>
        <end position="292"/>
    </location>
</feature>
<evidence type="ECO:0000256" key="1">
    <source>
        <dbReference type="SAM" id="MobiDB-lite"/>
    </source>
</evidence>
<reference evidence="2" key="1">
    <citation type="submission" date="2022-08" db="EMBL/GenBank/DDBJ databases">
        <authorList>
            <person name="Gutierrez-Valencia J."/>
        </authorList>
    </citation>
    <scope>NUCLEOTIDE SEQUENCE</scope>
</reference>
<feature type="region of interest" description="Disordered" evidence="1">
    <location>
        <begin position="283"/>
        <end position="302"/>
    </location>
</feature>
<name>A0AAV0M0W0_9ROSI</name>
<proteinExistence type="predicted"/>
<comment type="caution">
    <text evidence="2">The sequence shown here is derived from an EMBL/GenBank/DDBJ whole genome shotgun (WGS) entry which is preliminary data.</text>
</comment>
<feature type="compositionally biased region" description="Basic and acidic residues" evidence="1">
    <location>
        <begin position="171"/>
        <end position="187"/>
    </location>
</feature>
<feature type="compositionally biased region" description="Basic and acidic residues" evidence="1">
    <location>
        <begin position="147"/>
        <end position="159"/>
    </location>
</feature>
<organism evidence="2 3">
    <name type="scientific">Linum tenue</name>
    <dbReference type="NCBI Taxonomy" id="586396"/>
    <lineage>
        <taxon>Eukaryota</taxon>
        <taxon>Viridiplantae</taxon>
        <taxon>Streptophyta</taxon>
        <taxon>Embryophyta</taxon>
        <taxon>Tracheophyta</taxon>
        <taxon>Spermatophyta</taxon>
        <taxon>Magnoliopsida</taxon>
        <taxon>eudicotyledons</taxon>
        <taxon>Gunneridae</taxon>
        <taxon>Pentapetalae</taxon>
        <taxon>rosids</taxon>
        <taxon>fabids</taxon>
        <taxon>Malpighiales</taxon>
        <taxon>Linaceae</taxon>
        <taxon>Linum</taxon>
    </lineage>
</organism>
<accession>A0AAV0M0W0</accession>
<sequence>MRGVRRHGQPRRRHRSPPRNLRALLPLRLFPSTRRRVLRSRAPGARGQLLLRHLQPPNLQELDDDPVAEVLHRLPVLQFDLAAHQILPLHRQSGHLPGPGRRGSRPHHRPRHHAGPPVARIVPHPRLPDQKNPVDADHRVRVLGRAPRVDRPETRRFRELPGVAVRVPAAGREDRERDGSESPRDSAARGGGGPLDAPLPLRHHGQRPGDAARPQPAPAEIGDDCGAGSQPRREFLGEVRGGAALLQRVVRRAGGWAGCGQSGAAHGGAAAVRMRDPEYCRRRRAEEDRRSEGGAVGGGVEESRVPTRFAGRKPGRTGQFVARDVSMEGLYSGGGGERVVEVGVEGFVAADGVGLGTIVGLLTLGGDETDEMGPSVGSEPVCFLIFTFWSWWSAWKWKGRTWSLFVLASRFLSLLV</sequence>
<dbReference type="Proteomes" id="UP001154282">
    <property type="component" value="Unassembled WGS sequence"/>
</dbReference>
<protein>
    <submittedName>
        <fullName evidence="2">Uncharacterized protein</fullName>
    </submittedName>
</protein>
<feature type="region of interest" description="Disordered" evidence="1">
    <location>
        <begin position="1"/>
        <end position="20"/>
    </location>
</feature>
<feature type="region of interest" description="Disordered" evidence="1">
    <location>
        <begin position="90"/>
        <end position="232"/>
    </location>
</feature>
<dbReference type="AlphaFoldDB" id="A0AAV0M0W0"/>
<feature type="compositionally biased region" description="Basic residues" evidence="1">
    <location>
        <begin position="1"/>
        <end position="17"/>
    </location>
</feature>